<dbReference type="InterPro" id="IPR052907">
    <property type="entry name" value="Beta-lactamase/esterase"/>
</dbReference>
<comment type="caution">
    <text evidence="2">The sequence shown here is derived from an EMBL/GenBank/DDBJ whole genome shotgun (WGS) entry which is preliminary data.</text>
</comment>
<feature type="domain" description="Beta-lactamase-related" evidence="1">
    <location>
        <begin position="15"/>
        <end position="367"/>
    </location>
</feature>
<keyword evidence="3" id="KW-1185">Reference proteome</keyword>
<protein>
    <submittedName>
        <fullName evidence="2">Beta-lactamase domain-containing protein</fullName>
    </submittedName>
</protein>
<dbReference type="AlphaFoldDB" id="A0A8J8WIU1"/>
<sequence length="385" mass="41413">MTELHGHCDSAFNAVRALFRERLESGAEIGASLCINIDGKNVLDLWGGFANEARTRPWERDTVTGVWSSTKVITCLAVNILADRGLLDVNEKVSTYWPEFAVNGKENVKVSHILSHTAGVPAWAPGITLEEVLDVEGATRKLAELAPMWTPGEFSGYHLVSQGHLLGEIVRRVSGKSLTQFIADEIAGPLGADYHLGLPEADWPRAADLIPPTESRMPQIDPASIAARAFAGTPMGAAFANSPNTPEFRKQELGAIGGFTNGRALARIGAMVSCKGTLDGKQILSPGAISSMLQEQAAGIDAVLMTYLRFGLGVGLPVPQSLPVIPEGNICFWGGWGGSLILMDLDRRMTIGYAMNKMYPTVVGSEETTHRYIKAIYEAVNQAKL</sequence>
<dbReference type="PANTHER" id="PTHR43319:SF3">
    <property type="entry name" value="BETA-LACTAMASE-RELATED DOMAIN-CONTAINING PROTEIN"/>
    <property type="match status" value="1"/>
</dbReference>
<dbReference type="PANTHER" id="PTHR43319">
    <property type="entry name" value="BETA-LACTAMASE-RELATED"/>
    <property type="match status" value="1"/>
</dbReference>
<proteinExistence type="predicted"/>
<organism evidence="2 3">
    <name type="scientific">Penicillium ucsense</name>
    <dbReference type="NCBI Taxonomy" id="2839758"/>
    <lineage>
        <taxon>Eukaryota</taxon>
        <taxon>Fungi</taxon>
        <taxon>Dikarya</taxon>
        <taxon>Ascomycota</taxon>
        <taxon>Pezizomycotina</taxon>
        <taxon>Eurotiomycetes</taxon>
        <taxon>Eurotiomycetidae</taxon>
        <taxon>Eurotiales</taxon>
        <taxon>Aspergillaceae</taxon>
        <taxon>Penicillium</taxon>
    </lineage>
</organism>
<dbReference type="Pfam" id="PF00144">
    <property type="entry name" value="Beta-lactamase"/>
    <property type="match status" value="1"/>
</dbReference>
<dbReference type="OrthoDB" id="5946976at2759"/>
<evidence type="ECO:0000313" key="2">
    <source>
        <dbReference type="EMBL" id="KAF7718160.1"/>
    </source>
</evidence>
<evidence type="ECO:0000259" key="1">
    <source>
        <dbReference type="Pfam" id="PF00144"/>
    </source>
</evidence>
<reference evidence="2" key="1">
    <citation type="journal article" date="2020" name="Front. Microbiol.">
        <title>Gene regulatory networks of Penicillium echinulatum 2HH and Penicillium oxalicum 114-2 inferred by a computational biology approach.</title>
        <authorList>
            <person name="Lenz A.R."/>
            <person name="Galan-Vasquez E."/>
            <person name="Balbinot E."/>
            <person name="De Abreu F.P."/>
            <person name="De Oliveira N.S."/>
            <person name="Da Rosa L.O."/>
            <person name="De Avila E Silva S."/>
            <person name="Camassola M."/>
            <person name="Dillon A.J.P."/>
            <person name="Perez-Rueda E."/>
        </authorList>
    </citation>
    <scope>NUCLEOTIDE SEQUENCE</scope>
    <source>
        <strain evidence="2">S1M29</strain>
    </source>
</reference>
<dbReference type="Gene3D" id="3.40.710.10">
    <property type="entry name" value="DD-peptidase/beta-lactamase superfamily"/>
    <property type="match status" value="1"/>
</dbReference>
<dbReference type="Proteomes" id="UP000631181">
    <property type="component" value="Unassembled WGS sequence"/>
</dbReference>
<gene>
    <name evidence="2" type="ORF">PECM_002830</name>
</gene>
<evidence type="ECO:0000313" key="3">
    <source>
        <dbReference type="Proteomes" id="UP000631181"/>
    </source>
</evidence>
<name>A0A8J8WIU1_9EURO</name>
<dbReference type="EMBL" id="WIWV01000018">
    <property type="protein sequence ID" value="KAF7718160.1"/>
    <property type="molecule type" value="Genomic_DNA"/>
</dbReference>
<accession>A0A8J8WIU1</accession>
<dbReference type="SUPFAM" id="SSF56601">
    <property type="entry name" value="beta-lactamase/transpeptidase-like"/>
    <property type="match status" value="1"/>
</dbReference>
<dbReference type="InterPro" id="IPR001466">
    <property type="entry name" value="Beta-lactam-related"/>
</dbReference>
<dbReference type="InterPro" id="IPR012338">
    <property type="entry name" value="Beta-lactam/transpept-like"/>
</dbReference>